<dbReference type="RefSeq" id="WP_098195679.1">
    <property type="nucleotide sequence ID" value="NZ_CP023777.1"/>
</dbReference>
<organism evidence="5 6">
    <name type="scientific">Chitinophaga caeni</name>
    <dbReference type="NCBI Taxonomy" id="2029983"/>
    <lineage>
        <taxon>Bacteria</taxon>
        <taxon>Pseudomonadati</taxon>
        <taxon>Bacteroidota</taxon>
        <taxon>Chitinophagia</taxon>
        <taxon>Chitinophagales</taxon>
        <taxon>Chitinophagaceae</taxon>
        <taxon>Chitinophaga</taxon>
    </lineage>
</organism>
<keyword evidence="6" id="KW-1185">Reference proteome</keyword>
<gene>
    <name evidence="5" type="ORF">COR50_20210</name>
</gene>
<dbReference type="AlphaFoldDB" id="A0A291QZG7"/>
<dbReference type="SUPFAM" id="SSF56349">
    <property type="entry name" value="DNA breaking-rejoining enzymes"/>
    <property type="match status" value="1"/>
</dbReference>
<dbReference type="GO" id="GO:0015074">
    <property type="term" value="P:DNA integration"/>
    <property type="evidence" value="ECO:0007669"/>
    <property type="project" value="InterPro"/>
</dbReference>
<dbReference type="PANTHER" id="PTHR30349">
    <property type="entry name" value="PHAGE INTEGRASE-RELATED"/>
    <property type="match status" value="1"/>
</dbReference>
<accession>A0A291QZG7</accession>
<dbReference type="CDD" id="cd01185">
    <property type="entry name" value="INTN1_C_like"/>
    <property type="match status" value="1"/>
</dbReference>
<evidence type="ECO:0000313" key="5">
    <source>
        <dbReference type="EMBL" id="ATL49311.1"/>
    </source>
</evidence>
<keyword evidence="2" id="KW-0238">DNA-binding</keyword>
<dbReference type="Proteomes" id="UP000220133">
    <property type="component" value="Chromosome"/>
</dbReference>
<evidence type="ECO:0000259" key="4">
    <source>
        <dbReference type="PROSITE" id="PS51898"/>
    </source>
</evidence>
<dbReference type="InterPro" id="IPR010998">
    <property type="entry name" value="Integrase_recombinase_N"/>
</dbReference>
<dbReference type="InterPro" id="IPR011010">
    <property type="entry name" value="DNA_brk_join_enz"/>
</dbReference>
<dbReference type="InterPro" id="IPR035386">
    <property type="entry name" value="Arm-DNA-bind_5"/>
</dbReference>
<dbReference type="PROSITE" id="PS51898">
    <property type="entry name" value="TYR_RECOMBINASE"/>
    <property type="match status" value="1"/>
</dbReference>
<comment type="similarity">
    <text evidence="1">Belongs to the 'phage' integrase family.</text>
</comment>
<feature type="domain" description="Tyr recombinase" evidence="4">
    <location>
        <begin position="222"/>
        <end position="398"/>
    </location>
</feature>
<reference evidence="5 6" key="1">
    <citation type="submission" date="2017-10" db="EMBL/GenBank/DDBJ databases">
        <title>Paenichitinophaga pekingensis gen. nov., sp. nov., isolated from activated sludge.</title>
        <authorList>
            <person name="Jin D."/>
            <person name="Kong X."/>
            <person name="Deng Y."/>
            <person name="Bai Z."/>
        </authorList>
    </citation>
    <scope>NUCLEOTIDE SEQUENCE [LARGE SCALE GENOMIC DNA]</scope>
    <source>
        <strain evidence="5 6">13</strain>
    </source>
</reference>
<dbReference type="OrthoDB" id="892893at2"/>
<dbReference type="Pfam" id="PF00589">
    <property type="entry name" value="Phage_integrase"/>
    <property type="match status" value="1"/>
</dbReference>
<dbReference type="GO" id="GO:0003677">
    <property type="term" value="F:DNA binding"/>
    <property type="evidence" value="ECO:0007669"/>
    <property type="project" value="UniProtKB-KW"/>
</dbReference>
<keyword evidence="3" id="KW-0233">DNA recombination</keyword>
<protein>
    <submittedName>
        <fullName evidence="5">Integrase</fullName>
    </submittedName>
</protein>
<proteinExistence type="inferred from homology"/>
<evidence type="ECO:0000256" key="1">
    <source>
        <dbReference type="ARBA" id="ARBA00008857"/>
    </source>
</evidence>
<dbReference type="Pfam" id="PF17293">
    <property type="entry name" value="Arm-DNA-bind_5"/>
    <property type="match status" value="1"/>
</dbReference>
<sequence>MKNGYLSFSILLWLNRSRCKNNKPAIYLRLTVGNKRAELSTYQYVSPELWNAEGQCVKGNSEEVKAINRRLVALKADLQKHYSLLVTSGKPATAQALKNSFLGIIEHKRTLCEAIDFHNRRFSEKVKAMTKSARTLKRFEITKDKIVAFLKHYFHVSDMPLEEIKFSFAPDFEHYLSTIEGIGSNTAMKYVKILKQMLKLAVDQGWLPVSPLSGFKCSYQDPQRERLTMDEIMALYNKELIPRLAEVRDIYLFCCFTGYAYTDVLYLTTDNIITGIDGEKWIVKERAKTLTPERVPLLPIALEIIERYKNSPYCQLYGRLLPVNSNQRYNAYLKEIAGICDIKKYLTTHTARHTFATTVTLENDVPIETVSQLLGHKSIRTTQIYAKITQQKVSNNMRLLRKRLFGEGVALQKRTV</sequence>
<dbReference type="GO" id="GO:0006310">
    <property type="term" value="P:DNA recombination"/>
    <property type="evidence" value="ECO:0007669"/>
    <property type="project" value="UniProtKB-KW"/>
</dbReference>
<name>A0A291QZG7_9BACT</name>
<evidence type="ECO:0000256" key="2">
    <source>
        <dbReference type="ARBA" id="ARBA00023125"/>
    </source>
</evidence>
<dbReference type="EMBL" id="CP023777">
    <property type="protein sequence ID" value="ATL49311.1"/>
    <property type="molecule type" value="Genomic_DNA"/>
</dbReference>
<evidence type="ECO:0000256" key="3">
    <source>
        <dbReference type="ARBA" id="ARBA00023172"/>
    </source>
</evidence>
<dbReference type="InterPro" id="IPR013762">
    <property type="entry name" value="Integrase-like_cat_sf"/>
</dbReference>
<evidence type="ECO:0000313" key="6">
    <source>
        <dbReference type="Proteomes" id="UP000220133"/>
    </source>
</evidence>
<dbReference type="Gene3D" id="1.10.443.10">
    <property type="entry name" value="Intergrase catalytic core"/>
    <property type="match status" value="1"/>
</dbReference>
<dbReference type="Gene3D" id="1.10.150.130">
    <property type="match status" value="1"/>
</dbReference>
<dbReference type="PANTHER" id="PTHR30349:SF64">
    <property type="entry name" value="PROPHAGE INTEGRASE INTD-RELATED"/>
    <property type="match status" value="1"/>
</dbReference>
<dbReference type="InterPro" id="IPR002104">
    <property type="entry name" value="Integrase_catalytic"/>
</dbReference>
<dbReference type="KEGG" id="cbae:COR50_20210"/>
<dbReference type="Pfam" id="PF13102">
    <property type="entry name" value="Phage_int_SAM_5"/>
    <property type="match status" value="1"/>
</dbReference>
<dbReference type="InterPro" id="IPR050090">
    <property type="entry name" value="Tyrosine_recombinase_XerCD"/>
</dbReference>
<dbReference type="InterPro" id="IPR025269">
    <property type="entry name" value="SAM-like_dom"/>
</dbReference>